<protein>
    <recommendedName>
        <fullName evidence="1">FecR protein domain-containing protein</fullName>
    </recommendedName>
</protein>
<reference evidence="2 3" key="1">
    <citation type="journal article" date="2014" name="Int. J. Syst. Evol. Microbiol.">
        <title>Sneathiella chungangensis sp. nov., isolated from a marine sand, and emended description of the genus Sneathiella.</title>
        <authorList>
            <person name="Siamphan C."/>
            <person name="Kim H."/>
            <person name="Lee J.S."/>
            <person name="Kim W."/>
        </authorList>
    </citation>
    <scope>NUCLEOTIDE SEQUENCE [LARGE SCALE GENOMIC DNA]</scope>
    <source>
        <strain evidence="2 3">KCTC 32476</strain>
    </source>
</reference>
<dbReference type="InterPro" id="IPR006860">
    <property type="entry name" value="FecR"/>
</dbReference>
<evidence type="ECO:0000259" key="1">
    <source>
        <dbReference type="Pfam" id="PF04773"/>
    </source>
</evidence>
<feature type="domain" description="FecR protein" evidence="1">
    <location>
        <begin position="45"/>
        <end position="147"/>
    </location>
</feature>
<dbReference type="AlphaFoldDB" id="A0A845MHJ5"/>
<dbReference type="Proteomes" id="UP000445696">
    <property type="component" value="Unassembled WGS sequence"/>
</dbReference>
<evidence type="ECO:0000313" key="2">
    <source>
        <dbReference type="EMBL" id="MZR23438.1"/>
    </source>
</evidence>
<gene>
    <name evidence="2" type="ORF">GQF03_13955</name>
</gene>
<dbReference type="EMBL" id="WTVA01000015">
    <property type="protein sequence ID" value="MZR23438.1"/>
    <property type="molecule type" value="Genomic_DNA"/>
</dbReference>
<sequence>MSFDPHLAVAADEVATVTKLRNSAHVFRKGQQIALNEGFKIEEFDEVLTGKDTRVEITFIDGTKLNIGEHSNIVIDKFLFDPVNHLGIAILRSLEGAFRFVTGNIGKVNQPQIVVQSRFGVIGVRGTDFWAGPSRGVYGVLLLDGSISVTNPVGQRILTAPGTGVNLTGNDAPPSEVTAWGAERAADALAAVAF</sequence>
<organism evidence="2 3">
    <name type="scientific">Sneathiella chungangensis</name>
    <dbReference type="NCBI Taxonomy" id="1418234"/>
    <lineage>
        <taxon>Bacteria</taxon>
        <taxon>Pseudomonadati</taxon>
        <taxon>Pseudomonadota</taxon>
        <taxon>Alphaproteobacteria</taxon>
        <taxon>Sneathiellales</taxon>
        <taxon>Sneathiellaceae</taxon>
        <taxon>Sneathiella</taxon>
    </lineage>
</organism>
<dbReference type="Gene3D" id="2.60.120.1440">
    <property type="match status" value="1"/>
</dbReference>
<proteinExistence type="predicted"/>
<name>A0A845MHJ5_9PROT</name>
<comment type="caution">
    <text evidence="2">The sequence shown here is derived from an EMBL/GenBank/DDBJ whole genome shotgun (WGS) entry which is preliminary data.</text>
</comment>
<dbReference type="Pfam" id="PF04773">
    <property type="entry name" value="FecR"/>
    <property type="match status" value="1"/>
</dbReference>
<accession>A0A845MHJ5</accession>
<dbReference type="PANTHER" id="PTHR38731">
    <property type="entry name" value="LIPL45-RELATED LIPOPROTEIN-RELATED"/>
    <property type="match status" value="1"/>
</dbReference>
<evidence type="ECO:0000313" key="3">
    <source>
        <dbReference type="Proteomes" id="UP000445696"/>
    </source>
</evidence>
<dbReference type="PANTHER" id="PTHR38731:SF1">
    <property type="entry name" value="FECR PROTEIN DOMAIN-CONTAINING PROTEIN"/>
    <property type="match status" value="1"/>
</dbReference>
<keyword evidence="3" id="KW-1185">Reference proteome</keyword>